<keyword evidence="1" id="KW-0479">Metal-binding</keyword>
<dbReference type="PANTHER" id="PTHR43344:SF13">
    <property type="entry name" value="PHOSPHATASE RV3661-RELATED"/>
    <property type="match status" value="1"/>
</dbReference>
<organism evidence="4">
    <name type="scientific">Desulfobacca acetoxidans</name>
    <dbReference type="NCBI Taxonomy" id="60893"/>
    <lineage>
        <taxon>Bacteria</taxon>
        <taxon>Pseudomonadati</taxon>
        <taxon>Thermodesulfobacteriota</taxon>
        <taxon>Desulfobaccia</taxon>
        <taxon>Desulfobaccales</taxon>
        <taxon>Desulfobaccaceae</taxon>
        <taxon>Desulfobacca</taxon>
    </lineage>
</organism>
<accession>A0A7C3SJ68</accession>
<dbReference type="SUPFAM" id="SSF56784">
    <property type="entry name" value="HAD-like"/>
    <property type="match status" value="1"/>
</dbReference>
<evidence type="ECO:0000313" key="4">
    <source>
        <dbReference type="EMBL" id="HGB13885.1"/>
    </source>
</evidence>
<proteinExistence type="predicted"/>
<dbReference type="GO" id="GO:0046872">
    <property type="term" value="F:metal ion binding"/>
    <property type="evidence" value="ECO:0007669"/>
    <property type="project" value="UniProtKB-KW"/>
</dbReference>
<gene>
    <name evidence="4" type="ORF">ENV62_01405</name>
</gene>
<dbReference type="Pfam" id="PF12710">
    <property type="entry name" value="HAD"/>
    <property type="match status" value="1"/>
</dbReference>
<dbReference type="InterPro" id="IPR006385">
    <property type="entry name" value="HAD_hydro_SerB1"/>
</dbReference>
<evidence type="ECO:0000256" key="1">
    <source>
        <dbReference type="ARBA" id="ARBA00022723"/>
    </source>
</evidence>
<dbReference type="PANTHER" id="PTHR43344">
    <property type="entry name" value="PHOSPHOSERINE PHOSPHATASE"/>
    <property type="match status" value="1"/>
</dbReference>
<protein>
    <submittedName>
        <fullName evidence="4">HAD-IB family hydrolase</fullName>
    </submittedName>
</protein>
<dbReference type="NCBIfam" id="TIGR01490">
    <property type="entry name" value="HAD-SF-IB-hyp1"/>
    <property type="match status" value="1"/>
</dbReference>
<dbReference type="AlphaFoldDB" id="A0A7C3SJ68"/>
<dbReference type="Gene3D" id="3.40.50.1000">
    <property type="entry name" value="HAD superfamily/HAD-like"/>
    <property type="match status" value="1"/>
</dbReference>
<sequence length="210" mass="24048">MGTIAAIFDVDMTLVQGSTERLFFQYLLRHNMLKATQAMAYLARLASNPEDRFRDKSYLRGLPVKETEALARQCYAEMIAPRLIPQALACLREHKAKGHRIVLLTGSLSFLIRPLKEMVGADWLIATEPAHSNGCFTGEIAGLHPRGKNKELLLYDLSRRQGLDLSQSYAYADHFEDRSLFGQVGYPVVVNPSWRLKRLARKHRWPIRYF</sequence>
<keyword evidence="3" id="KW-0460">Magnesium</keyword>
<reference evidence="4" key="1">
    <citation type="journal article" date="2020" name="mSystems">
        <title>Genome- and Community-Level Interaction Insights into Carbon Utilization and Element Cycling Functions of Hydrothermarchaeota in Hydrothermal Sediment.</title>
        <authorList>
            <person name="Zhou Z."/>
            <person name="Liu Y."/>
            <person name="Xu W."/>
            <person name="Pan J."/>
            <person name="Luo Z.H."/>
            <person name="Li M."/>
        </authorList>
    </citation>
    <scope>NUCLEOTIDE SEQUENCE [LARGE SCALE GENOMIC DNA]</scope>
    <source>
        <strain evidence="4">SpSt-776</strain>
    </source>
</reference>
<evidence type="ECO:0000256" key="3">
    <source>
        <dbReference type="ARBA" id="ARBA00022842"/>
    </source>
</evidence>
<comment type="caution">
    <text evidence="4">The sequence shown here is derived from an EMBL/GenBank/DDBJ whole genome shotgun (WGS) entry which is preliminary data.</text>
</comment>
<dbReference type="InterPro" id="IPR036412">
    <property type="entry name" value="HAD-like_sf"/>
</dbReference>
<dbReference type="InterPro" id="IPR023214">
    <property type="entry name" value="HAD_sf"/>
</dbReference>
<dbReference type="GO" id="GO:0016787">
    <property type="term" value="F:hydrolase activity"/>
    <property type="evidence" value="ECO:0007669"/>
    <property type="project" value="UniProtKB-KW"/>
</dbReference>
<dbReference type="EMBL" id="DTHB01000016">
    <property type="protein sequence ID" value="HGB13885.1"/>
    <property type="molecule type" value="Genomic_DNA"/>
</dbReference>
<dbReference type="NCBIfam" id="TIGR01488">
    <property type="entry name" value="HAD-SF-IB"/>
    <property type="match status" value="1"/>
</dbReference>
<keyword evidence="2 4" id="KW-0378">Hydrolase</keyword>
<dbReference type="Gene3D" id="1.20.1440.100">
    <property type="entry name" value="SG protein - dephosphorylation function"/>
    <property type="match status" value="1"/>
</dbReference>
<dbReference type="InterPro" id="IPR050582">
    <property type="entry name" value="HAD-like_SerB"/>
</dbReference>
<name>A0A7C3SJ68_9BACT</name>
<evidence type="ECO:0000256" key="2">
    <source>
        <dbReference type="ARBA" id="ARBA00022801"/>
    </source>
</evidence>